<dbReference type="AlphaFoldDB" id="A0A2P8EVY3"/>
<organism evidence="3 4">
    <name type="scientific">Marinobacterium halophilum</name>
    <dbReference type="NCBI Taxonomy" id="267374"/>
    <lineage>
        <taxon>Bacteria</taxon>
        <taxon>Pseudomonadati</taxon>
        <taxon>Pseudomonadota</taxon>
        <taxon>Gammaproteobacteria</taxon>
        <taxon>Oceanospirillales</taxon>
        <taxon>Oceanospirillaceae</taxon>
        <taxon>Marinobacterium</taxon>
    </lineage>
</organism>
<dbReference type="GO" id="GO:0005886">
    <property type="term" value="C:plasma membrane"/>
    <property type="evidence" value="ECO:0007669"/>
    <property type="project" value="TreeGrafter"/>
</dbReference>
<comment type="caution">
    <text evidence="3">The sequence shown here is derived from an EMBL/GenBank/DDBJ whole genome shotgun (WGS) entry which is preliminary data.</text>
</comment>
<feature type="compositionally biased region" description="Polar residues" evidence="1">
    <location>
        <begin position="394"/>
        <end position="406"/>
    </location>
</feature>
<dbReference type="InterPro" id="IPR007844">
    <property type="entry name" value="AsmA"/>
</dbReference>
<sequence length="719" mass="76469">MKAIKLILALLLVLLLLMGVALVAITTLINPNDYKNEIRDAALKQAGIELQIEGDIAWSFYPWLALQLNQVGVGYPDKPALGQLARAEVSISIPAIISGELQMNRLLVDGLKLDLLQNADGSNNWTPAAAVSQTSDAAETAGRDNVDEEARQPLTLDIEAVEIRNAALTYTDAAQNSRIELTELNLSSGRISDGLAFPLQLSAALRQFSGDQLQLSSTAELNTEVTLNLTANHYQLNTLTTQLDLIEGASLPAALTLTLAADLDARINEQQVEVSNLSINADPLAINGAISLRNFSQPELSGQLSSNTFNLKQLLTTLGQSAPETADSKALTALAFNATLGGPAGTVQLKPLSLQLDDTRFNGEASVVLASQMIALKLKGDALNADRYLPPVATSGSNSATDSQASAAKPAATQGWPKDEIIPLEPLRALNLSADLDLDSLTVNGIALGQPGLSLSADSGLIRLTRFKTRAFDGQINATARIDARKTPLQLSISKQISNVEVGQVLKTLADNDALAGKFSAKADLTLRGQSVHAWVNSLSGTASLNMAEGVLKGIDAAQSMCQGINNLSALWINAERVDQTTPFADLSASFNLRNGVVSNNDLGAKLDAMRVAGRGSINLPQQTLDYRVGLTIEDNLFNQSCSVNDRLEGVEIPVNCKGGFNDEPAKLCRLDTSFIGDLLKAEAKRKVEEKVGNQLEEKLKEKLGEDGAGKVLQGLFGR</sequence>
<dbReference type="InterPro" id="IPR052894">
    <property type="entry name" value="AsmA-related"/>
</dbReference>
<protein>
    <submittedName>
        <fullName evidence="3">AsmA protein</fullName>
    </submittedName>
</protein>
<evidence type="ECO:0000259" key="2">
    <source>
        <dbReference type="Pfam" id="PF05170"/>
    </source>
</evidence>
<accession>A0A2P8EVY3</accession>
<dbReference type="Pfam" id="PF05170">
    <property type="entry name" value="AsmA"/>
    <property type="match status" value="1"/>
</dbReference>
<evidence type="ECO:0000256" key="1">
    <source>
        <dbReference type="SAM" id="MobiDB-lite"/>
    </source>
</evidence>
<feature type="region of interest" description="Disordered" evidence="1">
    <location>
        <begin position="394"/>
        <end position="414"/>
    </location>
</feature>
<reference evidence="3 4" key="1">
    <citation type="submission" date="2018-03" db="EMBL/GenBank/DDBJ databases">
        <title>Genomic Encyclopedia of Archaeal and Bacterial Type Strains, Phase II (KMG-II): from individual species to whole genera.</title>
        <authorList>
            <person name="Goeker M."/>
        </authorList>
    </citation>
    <scope>NUCLEOTIDE SEQUENCE [LARGE SCALE GENOMIC DNA]</scope>
    <source>
        <strain evidence="3 4">DSM 17586</strain>
    </source>
</reference>
<dbReference type="RefSeq" id="WP_170069303.1">
    <property type="nucleotide sequence ID" value="NZ_PYGI01000011.1"/>
</dbReference>
<name>A0A2P8EVY3_9GAMM</name>
<feature type="domain" description="AsmA" evidence="2">
    <location>
        <begin position="1"/>
        <end position="603"/>
    </location>
</feature>
<keyword evidence="4" id="KW-1185">Reference proteome</keyword>
<dbReference type="EMBL" id="PYGI01000011">
    <property type="protein sequence ID" value="PSL13619.1"/>
    <property type="molecule type" value="Genomic_DNA"/>
</dbReference>
<gene>
    <name evidence="3" type="ORF">CLV44_11126</name>
</gene>
<dbReference type="GO" id="GO:0090313">
    <property type="term" value="P:regulation of protein targeting to membrane"/>
    <property type="evidence" value="ECO:0007669"/>
    <property type="project" value="TreeGrafter"/>
</dbReference>
<dbReference type="PANTHER" id="PTHR30441:SF4">
    <property type="entry name" value="PROTEIN ASMA"/>
    <property type="match status" value="1"/>
</dbReference>
<evidence type="ECO:0000313" key="3">
    <source>
        <dbReference type="EMBL" id="PSL13619.1"/>
    </source>
</evidence>
<proteinExistence type="predicted"/>
<dbReference type="Proteomes" id="UP000242133">
    <property type="component" value="Unassembled WGS sequence"/>
</dbReference>
<evidence type="ECO:0000313" key="4">
    <source>
        <dbReference type="Proteomes" id="UP000242133"/>
    </source>
</evidence>
<dbReference type="PANTHER" id="PTHR30441">
    <property type="entry name" value="DUF748 DOMAIN-CONTAINING PROTEIN"/>
    <property type="match status" value="1"/>
</dbReference>